<dbReference type="EMBL" id="JAAAID010002084">
    <property type="protein sequence ID" value="KAG0008006.1"/>
    <property type="molecule type" value="Genomic_DNA"/>
</dbReference>
<protein>
    <submittedName>
        <fullName evidence="1">Uncharacterized protein</fullName>
    </submittedName>
</protein>
<sequence>MGAHRAVRVKKGYTIDVRTSALEKVCYFETHQSMYIVENNCKDKIVAYLSYYKSTTDYWNPRMTTHITSYYGPSYIIMPGETQQIYGPSGCLCSIRIKSVVDTKFKTIRATKPSQMHDSFHYKSDGILTYYGVATDASERYKPHSSCAKNVNFLPVNHSSLSELPGRLLASRNNRA</sequence>
<name>A0A9P6MNX0_9FUNG</name>
<evidence type="ECO:0000313" key="2">
    <source>
        <dbReference type="Proteomes" id="UP000703661"/>
    </source>
</evidence>
<reference evidence="1" key="1">
    <citation type="journal article" date="2020" name="Fungal Divers.">
        <title>Resolving the Mortierellaceae phylogeny through synthesis of multi-gene phylogenetics and phylogenomics.</title>
        <authorList>
            <person name="Vandepol N."/>
            <person name="Liber J."/>
            <person name="Desiro A."/>
            <person name="Na H."/>
            <person name="Kennedy M."/>
            <person name="Barry K."/>
            <person name="Grigoriev I.V."/>
            <person name="Miller A.N."/>
            <person name="O'Donnell K."/>
            <person name="Stajich J.E."/>
            <person name="Bonito G."/>
        </authorList>
    </citation>
    <scope>NUCLEOTIDE SEQUENCE</scope>
    <source>
        <strain evidence="1">NRRL 2769</strain>
    </source>
</reference>
<organism evidence="1 2">
    <name type="scientific">Entomortierella chlamydospora</name>
    <dbReference type="NCBI Taxonomy" id="101097"/>
    <lineage>
        <taxon>Eukaryota</taxon>
        <taxon>Fungi</taxon>
        <taxon>Fungi incertae sedis</taxon>
        <taxon>Mucoromycota</taxon>
        <taxon>Mortierellomycotina</taxon>
        <taxon>Mortierellomycetes</taxon>
        <taxon>Mortierellales</taxon>
        <taxon>Mortierellaceae</taxon>
        <taxon>Entomortierella</taxon>
    </lineage>
</organism>
<proteinExistence type="predicted"/>
<dbReference type="AlphaFoldDB" id="A0A9P6MNX0"/>
<evidence type="ECO:0000313" key="1">
    <source>
        <dbReference type="EMBL" id="KAG0008006.1"/>
    </source>
</evidence>
<comment type="caution">
    <text evidence="1">The sequence shown here is derived from an EMBL/GenBank/DDBJ whole genome shotgun (WGS) entry which is preliminary data.</text>
</comment>
<dbReference type="Proteomes" id="UP000703661">
    <property type="component" value="Unassembled WGS sequence"/>
</dbReference>
<keyword evidence="2" id="KW-1185">Reference proteome</keyword>
<gene>
    <name evidence="1" type="ORF">BGZ80_003969</name>
</gene>
<accession>A0A9P6MNX0</accession>